<dbReference type="Proteomes" id="UP000325902">
    <property type="component" value="Unassembled WGS sequence"/>
</dbReference>
<feature type="domain" description="F-box" evidence="1">
    <location>
        <begin position="7"/>
        <end position="49"/>
    </location>
</feature>
<dbReference type="SUPFAM" id="SSF52047">
    <property type="entry name" value="RNI-like"/>
    <property type="match status" value="1"/>
</dbReference>
<dbReference type="Gene3D" id="3.80.10.10">
    <property type="entry name" value="Ribonuclease Inhibitor"/>
    <property type="match status" value="1"/>
</dbReference>
<evidence type="ECO:0000259" key="1">
    <source>
        <dbReference type="Pfam" id="PF12937"/>
    </source>
</evidence>
<proteinExistence type="predicted"/>
<name>A0A5N5DHL3_9PEZI</name>
<organism evidence="2 3">
    <name type="scientific">Lasiodiplodia theobromae</name>
    <dbReference type="NCBI Taxonomy" id="45133"/>
    <lineage>
        <taxon>Eukaryota</taxon>
        <taxon>Fungi</taxon>
        <taxon>Dikarya</taxon>
        <taxon>Ascomycota</taxon>
        <taxon>Pezizomycotina</taxon>
        <taxon>Dothideomycetes</taxon>
        <taxon>Dothideomycetes incertae sedis</taxon>
        <taxon>Botryosphaeriales</taxon>
        <taxon>Botryosphaeriaceae</taxon>
        <taxon>Lasiodiplodia</taxon>
    </lineage>
</organism>
<dbReference type="Pfam" id="PF12937">
    <property type="entry name" value="F-box-like"/>
    <property type="match status" value="1"/>
</dbReference>
<accession>A0A5N5DHL3</accession>
<dbReference type="AlphaFoldDB" id="A0A5N5DHL3"/>
<evidence type="ECO:0000313" key="2">
    <source>
        <dbReference type="EMBL" id="KAB2577325.1"/>
    </source>
</evidence>
<dbReference type="InterPro" id="IPR036047">
    <property type="entry name" value="F-box-like_dom_sf"/>
</dbReference>
<reference evidence="2 3" key="1">
    <citation type="journal article" date="2019" name="Sci. Rep.">
        <title>A multi-omics analysis of the grapevine pathogen Lasiodiplodia theobromae reveals that temperature affects the expression of virulence- and pathogenicity-related genes.</title>
        <authorList>
            <person name="Felix C."/>
            <person name="Meneses R."/>
            <person name="Goncalves M.F.M."/>
            <person name="Tilleman L."/>
            <person name="Duarte A.S."/>
            <person name="Jorrin-Novo J.V."/>
            <person name="Van de Peer Y."/>
            <person name="Deforce D."/>
            <person name="Van Nieuwerburgh F."/>
            <person name="Esteves A.C."/>
            <person name="Alves A."/>
        </authorList>
    </citation>
    <scope>NUCLEOTIDE SEQUENCE [LARGE SCALE GENOMIC DNA]</scope>
    <source>
        <strain evidence="2 3">LA-SOL3</strain>
    </source>
</reference>
<dbReference type="InterPro" id="IPR032675">
    <property type="entry name" value="LRR_dom_sf"/>
</dbReference>
<dbReference type="EMBL" id="VCHE01000018">
    <property type="protein sequence ID" value="KAB2577325.1"/>
    <property type="molecule type" value="Genomic_DNA"/>
</dbReference>
<gene>
    <name evidence="2" type="ORF">DBV05_g4155</name>
</gene>
<keyword evidence="3" id="KW-1185">Reference proteome</keyword>
<protein>
    <recommendedName>
        <fullName evidence="1">F-box domain-containing protein</fullName>
    </recommendedName>
</protein>
<dbReference type="SUPFAM" id="SSF81383">
    <property type="entry name" value="F-box domain"/>
    <property type="match status" value="1"/>
</dbReference>
<dbReference type="InterPro" id="IPR001810">
    <property type="entry name" value="F-box_dom"/>
</dbReference>
<comment type="caution">
    <text evidence="2">The sequence shown here is derived from an EMBL/GenBank/DDBJ whole genome shotgun (WGS) entry which is preliminary data.</text>
</comment>
<evidence type="ECO:0000313" key="3">
    <source>
        <dbReference type="Proteomes" id="UP000325902"/>
    </source>
</evidence>
<sequence>MASQDRISKLPNELLLLILEKFANKRDLKSHSLVSRKFHGIARPLFYKECNIRYNQVIPLTKDVTTQPDLAKKVQVLNIVAYDTGTAPSAFETFCETLDETNDQSSFLARHAEGTFMRAAYDQLSNKVNASFKLFWLSRLFTDCAEAHLALLLSVLPQLRILRIRFDWINDQDTSFLQLALEKVAKARSAQPLQILGELRALNVKVPVGMSPDYTFSPMAPLFGAPRLRMLSVSDLNSPRMLSDVLPSALAIKTITIKASALDAVFLGALVRSCPHLEALNIVCGRRTDDLNGWFKTVTAAIRTRAATLQVLSLTTQFLDDGAHMDAHFDDMTEFAQLRSLKVPEHLLLGSPAHDALLLRNILPRSLEELHMTQCTPKLLESVKSIVSAGFLKLQKISAEFDRVAPTIDDSVMALAESMVELKKLYQESMGVELRWTMTTLTSLIADAELDDFFEENMQG</sequence>